<dbReference type="Gene3D" id="1.10.510.10">
    <property type="entry name" value="Transferase(Phosphotransferase) domain 1"/>
    <property type="match status" value="1"/>
</dbReference>
<reference evidence="2" key="1">
    <citation type="submission" date="2014-11" db="EMBL/GenBank/DDBJ databases">
        <authorList>
            <person name="Otto D Thomas"/>
            <person name="Naeem Raeece"/>
        </authorList>
    </citation>
    <scope>NUCLEOTIDE SEQUENCE</scope>
</reference>
<dbReference type="InterPro" id="IPR011009">
    <property type="entry name" value="Kinase-like_dom_sf"/>
</dbReference>
<evidence type="ECO:0000259" key="1">
    <source>
        <dbReference type="PROSITE" id="PS50011"/>
    </source>
</evidence>
<sequence length="284" mass="32123">MRYSRTENGCQKLFLVKCDLHNVRFAGRGAFGRVSSGQHRETGQWRAIKVQSHNLREVKQEAAHQRKVGGAHHTLPRLLDHYEVYRASGSRLGVIEMEHGGRSLADTRRRLSVLDHQKHIYCDKLPVKTAAAIVLKVLDGLQAMHGKRFVHLDLQPKNVLWDGSKPESVKMVDFGTVEALHHTGEPKGGTWEYMPPEQFGRGPFTEATDLFQAVALLIYLTSGRAPFIAWSRDGVKGLHNDGGRNSAIGSCPQELHGLLHKHLRFRGHLRPTLQELREDLQWFC</sequence>
<organism evidence="2">
    <name type="scientific">Chromera velia CCMP2878</name>
    <dbReference type="NCBI Taxonomy" id="1169474"/>
    <lineage>
        <taxon>Eukaryota</taxon>
        <taxon>Sar</taxon>
        <taxon>Alveolata</taxon>
        <taxon>Colpodellida</taxon>
        <taxon>Chromeraceae</taxon>
        <taxon>Chromera</taxon>
    </lineage>
</organism>
<protein>
    <recommendedName>
        <fullName evidence="1">Protein kinase domain-containing protein</fullName>
    </recommendedName>
</protein>
<accession>A0A0G4G856</accession>
<dbReference type="SUPFAM" id="SSF56112">
    <property type="entry name" value="Protein kinase-like (PK-like)"/>
    <property type="match status" value="1"/>
</dbReference>
<dbReference type="Gene3D" id="3.30.200.20">
    <property type="entry name" value="Phosphorylase Kinase, domain 1"/>
    <property type="match status" value="1"/>
</dbReference>
<dbReference type="GO" id="GO:0005737">
    <property type="term" value="C:cytoplasm"/>
    <property type="evidence" value="ECO:0007669"/>
    <property type="project" value="TreeGrafter"/>
</dbReference>
<name>A0A0G4G856_9ALVE</name>
<gene>
    <name evidence="2" type="ORF">Cvel_4328</name>
</gene>
<dbReference type="VEuPathDB" id="CryptoDB:Cvel_4328"/>
<dbReference type="PhylomeDB" id="A0A0G4G856"/>
<dbReference type="Pfam" id="PF00069">
    <property type="entry name" value="Pkinase"/>
    <property type="match status" value="1"/>
</dbReference>
<evidence type="ECO:0000313" key="2">
    <source>
        <dbReference type="EMBL" id="CEM24834.1"/>
    </source>
</evidence>
<dbReference type="EMBL" id="CDMZ01000970">
    <property type="protein sequence ID" value="CEM24834.1"/>
    <property type="molecule type" value="Genomic_DNA"/>
</dbReference>
<feature type="domain" description="Protein kinase" evidence="1">
    <location>
        <begin position="20"/>
        <end position="283"/>
    </location>
</feature>
<dbReference type="GO" id="GO:0004674">
    <property type="term" value="F:protein serine/threonine kinase activity"/>
    <property type="evidence" value="ECO:0007669"/>
    <property type="project" value="TreeGrafter"/>
</dbReference>
<dbReference type="InterPro" id="IPR053235">
    <property type="entry name" value="Ser_Thr_kinase"/>
</dbReference>
<dbReference type="GO" id="GO:0005524">
    <property type="term" value="F:ATP binding"/>
    <property type="evidence" value="ECO:0007669"/>
    <property type="project" value="InterPro"/>
</dbReference>
<dbReference type="PANTHER" id="PTHR24361">
    <property type="entry name" value="MITOGEN-ACTIVATED KINASE KINASE KINASE"/>
    <property type="match status" value="1"/>
</dbReference>
<dbReference type="InterPro" id="IPR000719">
    <property type="entry name" value="Prot_kinase_dom"/>
</dbReference>
<dbReference type="PROSITE" id="PS50011">
    <property type="entry name" value="PROTEIN_KINASE_DOM"/>
    <property type="match status" value="1"/>
</dbReference>
<proteinExistence type="predicted"/>
<dbReference type="AlphaFoldDB" id="A0A0G4G856"/>